<proteinExistence type="predicted"/>
<evidence type="ECO:0000313" key="2">
    <source>
        <dbReference type="Proteomes" id="UP000027982"/>
    </source>
</evidence>
<dbReference type="eggNOG" id="COG2442">
    <property type="taxonomic scope" value="Bacteria"/>
</dbReference>
<dbReference type="InterPro" id="IPR007367">
    <property type="entry name" value="DUF433"/>
</dbReference>
<dbReference type="STRING" id="661478.OP10G_0113"/>
<dbReference type="Proteomes" id="UP000027982">
    <property type="component" value="Chromosome"/>
</dbReference>
<dbReference type="InterPro" id="IPR036388">
    <property type="entry name" value="WH-like_DNA-bd_sf"/>
</dbReference>
<dbReference type="PANTHER" id="PTHR34849">
    <property type="entry name" value="SSL5025 PROTEIN"/>
    <property type="match status" value="1"/>
</dbReference>
<dbReference type="Pfam" id="PF04255">
    <property type="entry name" value="DUF433"/>
    <property type="match status" value="1"/>
</dbReference>
<dbReference type="PANTHER" id="PTHR34849:SF4">
    <property type="entry name" value="SLR1209 PROTEIN"/>
    <property type="match status" value="1"/>
</dbReference>
<sequence>MGGVPCVRATRIPVWLLVSFRRQGLADGELLRAYPQLDASDLLAVWSYYAGHSQQIDSQIEAQAAEDLIG</sequence>
<evidence type="ECO:0008006" key="3">
    <source>
        <dbReference type="Google" id="ProtNLM"/>
    </source>
</evidence>
<accession>A0A068NIY6</accession>
<dbReference type="AlphaFoldDB" id="A0A068NIY6"/>
<organism evidence="1 2">
    <name type="scientific">Fimbriimonas ginsengisoli Gsoil 348</name>
    <dbReference type="NCBI Taxonomy" id="661478"/>
    <lineage>
        <taxon>Bacteria</taxon>
        <taxon>Bacillati</taxon>
        <taxon>Armatimonadota</taxon>
        <taxon>Fimbriimonadia</taxon>
        <taxon>Fimbriimonadales</taxon>
        <taxon>Fimbriimonadaceae</taxon>
        <taxon>Fimbriimonas</taxon>
    </lineage>
</organism>
<protein>
    <recommendedName>
        <fullName evidence="3">DUF433 domain-containing protein</fullName>
    </recommendedName>
</protein>
<reference evidence="1 2" key="1">
    <citation type="journal article" date="2014" name="PLoS ONE">
        <title>The first complete genome sequence of the class fimbriimonadia in the phylum armatimonadetes.</title>
        <authorList>
            <person name="Hu Z.Y."/>
            <person name="Wang Y.Z."/>
            <person name="Im W.T."/>
            <person name="Wang S.Y."/>
            <person name="Zhao G.P."/>
            <person name="Zheng H.J."/>
            <person name="Quan Z.X."/>
        </authorList>
    </citation>
    <scope>NUCLEOTIDE SEQUENCE [LARGE SCALE GENOMIC DNA]</scope>
    <source>
        <strain evidence="1">Gsoil 348</strain>
    </source>
</reference>
<evidence type="ECO:0000313" key="1">
    <source>
        <dbReference type="EMBL" id="AIE83481.1"/>
    </source>
</evidence>
<name>A0A068NIY6_FIMGI</name>
<gene>
    <name evidence="1" type="ORF">OP10G_0113</name>
</gene>
<dbReference type="Gene3D" id="1.10.10.10">
    <property type="entry name" value="Winged helix-like DNA-binding domain superfamily/Winged helix DNA-binding domain"/>
    <property type="match status" value="1"/>
</dbReference>
<dbReference type="KEGG" id="fgi:OP10G_0113"/>
<dbReference type="EMBL" id="CP007139">
    <property type="protein sequence ID" value="AIE83481.1"/>
    <property type="molecule type" value="Genomic_DNA"/>
</dbReference>
<dbReference type="InterPro" id="IPR009057">
    <property type="entry name" value="Homeodomain-like_sf"/>
</dbReference>
<keyword evidence="2" id="KW-1185">Reference proteome</keyword>
<dbReference type="HOGENOM" id="CLU_2840062_0_0_0"/>
<dbReference type="SUPFAM" id="SSF46689">
    <property type="entry name" value="Homeodomain-like"/>
    <property type="match status" value="1"/>
</dbReference>